<accession>A0AAD7V7T5</accession>
<dbReference type="GO" id="GO:0005524">
    <property type="term" value="F:ATP binding"/>
    <property type="evidence" value="ECO:0007669"/>
    <property type="project" value="UniProtKB-UniRule"/>
</dbReference>
<comment type="similarity">
    <text evidence="5">Belongs to the protein kinase superfamily. Ser/Thr protein kinase family. GCN2 subfamily.</text>
</comment>
<dbReference type="PROSITE" id="PS00108">
    <property type="entry name" value="PROTEIN_KINASE_ST"/>
    <property type="match status" value="1"/>
</dbReference>
<evidence type="ECO:0000256" key="8">
    <source>
        <dbReference type="SAM" id="MobiDB-lite"/>
    </source>
</evidence>
<evidence type="ECO:0000313" key="10">
    <source>
        <dbReference type="EMBL" id="KAJ8660475.1"/>
    </source>
</evidence>
<dbReference type="PANTHER" id="PTHR11042:SF187">
    <property type="entry name" value="EUKARYOTIC TRANSLATION INITIATION FACTOR 2-ALPHA KINASE 2"/>
    <property type="match status" value="1"/>
</dbReference>
<name>A0AAD7V7T5_9FUNG</name>
<dbReference type="InterPro" id="IPR008271">
    <property type="entry name" value="Ser/Thr_kinase_AS"/>
</dbReference>
<feature type="region of interest" description="Disordered" evidence="8">
    <location>
        <begin position="244"/>
        <end position="343"/>
    </location>
</feature>
<dbReference type="Proteomes" id="UP001234581">
    <property type="component" value="Unassembled WGS sequence"/>
</dbReference>
<feature type="region of interest" description="Disordered" evidence="8">
    <location>
        <begin position="507"/>
        <end position="526"/>
    </location>
</feature>
<dbReference type="RefSeq" id="XP_058345388.1">
    <property type="nucleotide sequence ID" value="XM_058483999.1"/>
</dbReference>
<dbReference type="GO" id="GO:0004694">
    <property type="term" value="F:eukaryotic translation initiation factor 2alpha kinase activity"/>
    <property type="evidence" value="ECO:0007669"/>
    <property type="project" value="TreeGrafter"/>
</dbReference>
<keyword evidence="11" id="KW-1185">Reference proteome</keyword>
<comment type="caution">
    <text evidence="10">The sequence shown here is derived from an EMBL/GenBank/DDBJ whole genome shotgun (WGS) entry which is preliminary data.</text>
</comment>
<evidence type="ECO:0000256" key="5">
    <source>
        <dbReference type="ARBA" id="ARBA00037982"/>
    </source>
</evidence>
<gene>
    <name evidence="10" type="ORF">O0I10_003933</name>
</gene>
<dbReference type="AlphaFoldDB" id="A0AAD7V7T5"/>
<feature type="region of interest" description="Disordered" evidence="8">
    <location>
        <begin position="429"/>
        <end position="462"/>
    </location>
</feature>
<evidence type="ECO:0000313" key="11">
    <source>
        <dbReference type="Proteomes" id="UP001234581"/>
    </source>
</evidence>
<dbReference type="Gene3D" id="1.10.510.10">
    <property type="entry name" value="Transferase(Phosphotransferase) domain 1"/>
    <property type="match status" value="1"/>
</dbReference>
<dbReference type="PANTHER" id="PTHR11042">
    <property type="entry name" value="EUKARYOTIC TRANSLATION INITIATION FACTOR 2-ALPHA KINASE EIF2-ALPHA KINASE -RELATED"/>
    <property type="match status" value="1"/>
</dbReference>
<feature type="compositionally biased region" description="Low complexity" evidence="8">
    <location>
        <begin position="439"/>
        <end position="450"/>
    </location>
</feature>
<dbReference type="InterPro" id="IPR050339">
    <property type="entry name" value="CC_SR_Kinase"/>
</dbReference>
<dbReference type="PROSITE" id="PS50011">
    <property type="entry name" value="PROTEIN_KINASE_DOM"/>
    <property type="match status" value="1"/>
</dbReference>
<proteinExistence type="inferred from homology"/>
<keyword evidence="3" id="KW-0418">Kinase</keyword>
<keyword evidence="1" id="KW-0808">Transferase</keyword>
<protein>
    <recommendedName>
        <fullName evidence="9">Protein kinase domain-containing protein</fullName>
    </recommendedName>
</protein>
<evidence type="ECO:0000256" key="2">
    <source>
        <dbReference type="ARBA" id="ARBA00022741"/>
    </source>
</evidence>
<evidence type="ECO:0000256" key="6">
    <source>
        <dbReference type="PROSITE-ProRule" id="PRU10141"/>
    </source>
</evidence>
<dbReference type="GeneID" id="83211346"/>
<dbReference type="PROSITE" id="PS00107">
    <property type="entry name" value="PROTEIN_KINASE_ATP"/>
    <property type="match status" value="1"/>
</dbReference>
<feature type="compositionally biased region" description="Low complexity" evidence="8">
    <location>
        <begin position="507"/>
        <end position="516"/>
    </location>
</feature>
<dbReference type="SMART" id="SM00220">
    <property type="entry name" value="S_TKc"/>
    <property type="match status" value="1"/>
</dbReference>
<dbReference type="InterPro" id="IPR000719">
    <property type="entry name" value="Prot_kinase_dom"/>
</dbReference>
<dbReference type="InterPro" id="IPR011009">
    <property type="entry name" value="Kinase-like_dom_sf"/>
</dbReference>
<sequence length="710" mass="80658">MLTVARGNKQQQQEDQIRLLVASLVESYHRMHGGSPQANPRAFFLICQVLLRATTTSTISSAGFVDNVYHDMQSHAQATAIQNILRTASQTIHDPDYQAKMMMTLSSFSGLHDDEQRQQCQPSSTTTSSSSPSCCSILDHSSEHEEQQQQEKEKEEEHLLFNLSVQNSRYQNDFVEIGMLGRGGFASVWRARNKLDGIEYAIKKIRLARRNPTIFREIKHLARLEHRNIVRYYSSWLQVTSSTVHEQDEEEEIGHPPQPPAVINNNNNHDNQSKRDSTSSLWMNNMPDMLSDMTLDTTSSTSSPIQFGHHDNSSTTTSTTSSTSSSERDPFVNKECSNPKSHAQQHHHQEWTLYIQMQLCPSTLHDYIKLRNQKLTTDASCCDLLDSERNLEIFSQILEGAAYIHEQGIIHRDLKPTNIFLSMPASFHEQRKGRRRSRANSLASVQSSSSPHHLDNNDPVTVAIPPGWDEQPWVPKIGDFGLAAASFSLPPSLDEYEHLYNNHISSTTSLTSNSSSSRRRMSFHRTTRTSGVGTMTYASPEQLAKSPSAYDEKVDIYSLGIIFFEMLQPFSTCMERAEAIDGLKQGIFPSGFVERYPRETALILWMMDTDPEKRPTAAQLLECELFVVTDDSTDAFTMLQSQLLAKSLELEKKTEEIVTLKQRVELVESTRKREVDEMTHRLIELEQKLALLQQTRAKPTSRSQLRQYIT</sequence>
<feature type="coiled-coil region" evidence="7">
    <location>
        <begin position="650"/>
        <end position="695"/>
    </location>
</feature>
<feature type="compositionally biased region" description="Low complexity" evidence="8">
    <location>
        <begin position="313"/>
        <end position="325"/>
    </location>
</feature>
<dbReference type="CDD" id="cd13996">
    <property type="entry name" value="STKc_EIF2AK"/>
    <property type="match status" value="1"/>
</dbReference>
<dbReference type="EMBL" id="JARTCD010000013">
    <property type="protein sequence ID" value="KAJ8660475.1"/>
    <property type="molecule type" value="Genomic_DNA"/>
</dbReference>
<organism evidence="10 11">
    <name type="scientific">Lichtheimia ornata</name>
    <dbReference type="NCBI Taxonomy" id="688661"/>
    <lineage>
        <taxon>Eukaryota</taxon>
        <taxon>Fungi</taxon>
        <taxon>Fungi incertae sedis</taxon>
        <taxon>Mucoromycota</taxon>
        <taxon>Mucoromycotina</taxon>
        <taxon>Mucoromycetes</taxon>
        <taxon>Mucorales</taxon>
        <taxon>Lichtheimiaceae</taxon>
        <taxon>Lichtheimia</taxon>
    </lineage>
</organism>
<dbReference type="GO" id="GO:0005634">
    <property type="term" value="C:nucleus"/>
    <property type="evidence" value="ECO:0007669"/>
    <property type="project" value="TreeGrafter"/>
</dbReference>
<dbReference type="GO" id="GO:0005737">
    <property type="term" value="C:cytoplasm"/>
    <property type="evidence" value="ECO:0007669"/>
    <property type="project" value="TreeGrafter"/>
</dbReference>
<evidence type="ECO:0000256" key="7">
    <source>
        <dbReference type="SAM" id="Coils"/>
    </source>
</evidence>
<feature type="compositionally biased region" description="Low complexity" evidence="8">
    <location>
        <begin position="286"/>
        <end position="304"/>
    </location>
</feature>
<feature type="region of interest" description="Disordered" evidence="8">
    <location>
        <begin position="112"/>
        <end position="134"/>
    </location>
</feature>
<reference evidence="10 11" key="1">
    <citation type="submission" date="2023-03" db="EMBL/GenBank/DDBJ databases">
        <title>Genome sequence of Lichtheimia ornata CBS 291.66.</title>
        <authorList>
            <person name="Mohabir J.T."/>
            <person name="Shea T.P."/>
            <person name="Kurbessoian T."/>
            <person name="Berby B."/>
            <person name="Fontaine J."/>
            <person name="Livny J."/>
            <person name="Gnirke A."/>
            <person name="Stajich J.E."/>
            <person name="Cuomo C.A."/>
        </authorList>
    </citation>
    <scope>NUCLEOTIDE SEQUENCE [LARGE SCALE GENOMIC DNA]</scope>
    <source>
        <strain evidence="10">CBS 291.66</strain>
    </source>
</reference>
<dbReference type="Gene3D" id="3.30.200.20">
    <property type="entry name" value="Phosphorylase Kinase, domain 1"/>
    <property type="match status" value="1"/>
</dbReference>
<evidence type="ECO:0000259" key="9">
    <source>
        <dbReference type="PROSITE" id="PS50011"/>
    </source>
</evidence>
<keyword evidence="2 6" id="KW-0547">Nucleotide-binding</keyword>
<keyword evidence="7" id="KW-0175">Coiled coil</keyword>
<evidence type="ECO:0000256" key="1">
    <source>
        <dbReference type="ARBA" id="ARBA00022679"/>
    </source>
</evidence>
<feature type="compositionally biased region" description="Basic residues" evidence="8">
    <location>
        <begin position="517"/>
        <end position="526"/>
    </location>
</feature>
<feature type="binding site" evidence="6">
    <location>
        <position position="204"/>
    </location>
    <ligand>
        <name>ATP</name>
        <dbReference type="ChEBI" id="CHEBI:30616"/>
    </ligand>
</feature>
<feature type="domain" description="Protein kinase" evidence="9">
    <location>
        <begin position="174"/>
        <end position="627"/>
    </location>
</feature>
<dbReference type="InterPro" id="IPR017441">
    <property type="entry name" value="Protein_kinase_ATP_BS"/>
</dbReference>
<keyword evidence="4 6" id="KW-0067">ATP-binding</keyword>
<dbReference type="SUPFAM" id="SSF56112">
    <property type="entry name" value="Protein kinase-like (PK-like)"/>
    <property type="match status" value="1"/>
</dbReference>
<feature type="compositionally biased region" description="Low complexity" evidence="8">
    <location>
        <begin position="118"/>
        <end position="134"/>
    </location>
</feature>
<evidence type="ECO:0000256" key="3">
    <source>
        <dbReference type="ARBA" id="ARBA00022777"/>
    </source>
</evidence>
<dbReference type="Pfam" id="PF00069">
    <property type="entry name" value="Pkinase"/>
    <property type="match status" value="3"/>
</dbReference>
<evidence type="ECO:0000256" key="4">
    <source>
        <dbReference type="ARBA" id="ARBA00022840"/>
    </source>
</evidence>